<reference evidence="2" key="2">
    <citation type="submission" date="2021-04" db="EMBL/GenBank/DDBJ databases">
        <authorList>
            <person name="Gilroy R."/>
        </authorList>
    </citation>
    <scope>NUCLEOTIDE SEQUENCE</scope>
    <source>
        <strain evidence="2">ChiHjej10B9-743</strain>
    </source>
</reference>
<dbReference type="CDD" id="cd00761">
    <property type="entry name" value="Glyco_tranf_GTA_type"/>
    <property type="match status" value="1"/>
</dbReference>
<protein>
    <submittedName>
        <fullName evidence="2">Glycosyltransferase</fullName>
        <ecNumber evidence="2">2.4.-.-</ecNumber>
    </submittedName>
</protein>
<evidence type="ECO:0000313" key="3">
    <source>
        <dbReference type="Proteomes" id="UP000824133"/>
    </source>
</evidence>
<dbReference type="InterPro" id="IPR029044">
    <property type="entry name" value="Nucleotide-diphossugar_trans"/>
</dbReference>
<dbReference type="Gene3D" id="3.90.550.10">
    <property type="entry name" value="Spore Coat Polysaccharide Biosynthesis Protein SpsA, Chain A"/>
    <property type="match status" value="1"/>
</dbReference>
<reference evidence="2" key="1">
    <citation type="journal article" date="2021" name="PeerJ">
        <title>Extensive microbial diversity within the chicken gut microbiome revealed by metagenomics and culture.</title>
        <authorList>
            <person name="Gilroy R."/>
            <person name="Ravi A."/>
            <person name="Getino M."/>
            <person name="Pursley I."/>
            <person name="Horton D.L."/>
            <person name="Alikhan N.F."/>
            <person name="Baker D."/>
            <person name="Gharbi K."/>
            <person name="Hall N."/>
            <person name="Watson M."/>
            <person name="Adriaenssens E.M."/>
            <person name="Foster-Nyarko E."/>
            <person name="Jarju S."/>
            <person name="Secka A."/>
            <person name="Antonio M."/>
            <person name="Oren A."/>
            <person name="Chaudhuri R.R."/>
            <person name="La Ragione R."/>
            <person name="Hildebrand F."/>
            <person name="Pallen M.J."/>
        </authorList>
    </citation>
    <scope>NUCLEOTIDE SEQUENCE</scope>
    <source>
        <strain evidence="2">ChiHjej10B9-743</strain>
    </source>
</reference>
<name>A0A9D1ZAX6_9ACTN</name>
<evidence type="ECO:0000313" key="2">
    <source>
        <dbReference type="EMBL" id="HIY80181.1"/>
    </source>
</evidence>
<dbReference type="Pfam" id="PF00535">
    <property type="entry name" value="Glycos_transf_2"/>
    <property type="match status" value="1"/>
</dbReference>
<keyword evidence="2" id="KW-0808">Transferase</keyword>
<dbReference type="EMBL" id="DXCP01000051">
    <property type="protein sequence ID" value="HIY80181.1"/>
    <property type="molecule type" value="Genomic_DNA"/>
</dbReference>
<gene>
    <name evidence="2" type="ORF">IAA42_07090</name>
</gene>
<dbReference type="InterPro" id="IPR001173">
    <property type="entry name" value="Glyco_trans_2-like"/>
</dbReference>
<dbReference type="PANTHER" id="PTHR22916">
    <property type="entry name" value="GLYCOSYLTRANSFERASE"/>
    <property type="match status" value="1"/>
</dbReference>
<sequence length="370" mass="40419">MSAINPSHGHDLVSVVVPIYNAGETLEACLESIEAQTHRELEIVCVNDGSTDASARIVRDHAAQDTRIVIIDKPNEGYGASCNRGIAAARGTWVAIVEPDDLLVPTAYEDLLACAAELGGADAVDVVRAPYWRVVPDGKGGELRASCPYRGRVRPRHQPFAIGEGVELLRHHPAIWAGAYRRAYLVQAGIRFPEVPGAGWADNPFLVETLCRTDKIAYTDRCVYVYHERDLREAETLAGRSPLVPLERWNEMMDAAERAGVSDRRVLSALALRGVNYALITIEGAGEDAPGVRELVERSMARLDPKLVFGEAGISAAGRELYARVRDVSEPHGGRLLHLAYLAREGLYRVRANGLAFTVRTALSRRGGRL</sequence>
<comment type="caution">
    <text evidence="2">The sequence shown here is derived from an EMBL/GenBank/DDBJ whole genome shotgun (WGS) entry which is preliminary data.</text>
</comment>
<organism evidence="2 3">
    <name type="scientific">Candidatus Olsenella excrementavium</name>
    <dbReference type="NCBI Taxonomy" id="2838709"/>
    <lineage>
        <taxon>Bacteria</taxon>
        <taxon>Bacillati</taxon>
        <taxon>Actinomycetota</taxon>
        <taxon>Coriobacteriia</taxon>
        <taxon>Coriobacteriales</taxon>
        <taxon>Atopobiaceae</taxon>
        <taxon>Olsenella</taxon>
    </lineage>
</organism>
<dbReference type="AlphaFoldDB" id="A0A9D1ZAX6"/>
<dbReference type="SUPFAM" id="SSF53448">
    <property type="entry name" value="Nucleotide-diphospho-sugar transferases"/>
    <property type="match status" value="1"/>
</dbReference>
<dbReference type="PANTHER" id="PTHR22916:SF3">
    <property type="entry name" value="UDP-GLCNAC:BETAGAL BETA-1,3-N-ACETYLGLUCOSAMINYLTRANSFERASE-LIKE PROTEIN 1"/>
    <property type="match status" value="1"/>
</dbReference>
<dbReference type="Proteomes" id="UP000824133">
    <property type="component" value="Unassembled WGS sequence"/>
</dbReference>
<accession>A0A9D1ZAX6</accession>
<proteinExistence type="predicted"/>
<dbReference type="GO" id="GO:0016758">
    <property type="term" value="F:hexosyltransferase activity"/>
    <property type="evidence" value="ECO:0007669"/>
    <property type="project" value="UniProtKB-ARBA"/>
</dbReference>
<evidence type="ECO:0000259" key="1">
    <source>
        <dbReference type="Pfam" id="PF00535"/>
    </source>
</evidence>
<keyword evidence="2" id="KW-0328">Glycosyltransferase</keyword>
<feature type="domain" description="Glycosyltransferase 2-like" evidence="1">
    <location>
        <begin position="14"/>
        <end position="163"/>
    </location>
</feature>
<dbReference type="EC" id="2.4.-.-" evidence="2"/>